<evidence type="ECO:0000256" key="10">
    <source>
        <dbReference type="SAM" id="Coils"/>
    </source>
</evidence>
<evidence type="ECO:0000256" key="9">
    <source>
        <dbReference type="PROSITE-ProRule" id="PRU00723"/>
    </source>
</evidence>
<dbReference type="InterPro" id="IPR003954">
    <property type="entry name" value="RRM_euk-type"/>
</dbReference>
<sequence length="262" mass="30163">MSSYLSEDEELVCPLCMEEIDLADRNFKPCACGYQICRFCWNHILEECNGLCPACRRPYSKETVEFTPIPQEELQEIKAKKRAKERERKEQEQNARKHLSNVRVVQKNLVYVIGIPAKLATEETLRQYEYFGKYGKITKVVINKKIHNTPQGTSTNISIYITYAKKEDATKAIIAVDGTLCEGRTIKASYGTTKYCTNYLKGQQCQNPNCMYLHEPGEEADSYSKEKDETLNQSKHNVQKELTSAKASFPYKEVSQKKINLW</sequence>
<feature type="zinc finger region" description="C3H1-type" evidence="9">
    <location>
        <begin position="190"/>
        <end position="217"/>
    </location>
</feature>
<keyword evidence="6 10" id="KW-0175">Coiled coil</keyword>
<dbReference type="PANTHER" id="PTHR12603:SF0">
    <property type="entry name" value="CCR4-NOT TRANSCRIPTION COMPLEX SUBUNIT 4"/>
    <property type="match status" value="1"/>
</dbReference>
<comment type="subcellular location">
    <subcellularLocation>
        <location evidence="1">Nucleus</location>
    </subcellularLocation>
</comment>
<dbReference type="GO" id="GO:0004842">
    <property type="term" value="F:ubiquitin-protein transferase activity"/>
    <property type="evidence" value="ECO:0007669"/>
    <property type="project" value="InterPro"/>
</dbReference>
<evidence type="ECO:0000259" key="13">
    <source>
        <dbReference type="PROSITE" id="PS50103"/>
    </source>
</evidence>
<dbReference type="FunFam" id="3.30.40.10:FF:000006">
    <property type="entry name" value="CCR4-NOT transcription complex subunit 4"/>
    <property type="match status" value="1"/>
</dbReference>
<dbReference type="GO" id="GO:0008270">
    <property type="term" value="F:zinc ion binding"/>
    <property type="evidence" value="ECO:0007669"/>
    <property type="project" value="UniProtKB-KW"/>
</dbReference>
<comment type="caution">
    <text evidence="14">The sequence shown here is derived from an EMBL/GenBank/DDBJ whole genome shotgun (WGS) entry which is preliminary data.</text>
</comment>
<evidence type="ECO:0000313" key="14">
    <source>
        <dbReference type="EMBL" id="ORX48698.1"/>
    </source>
</evidence>
<feature type="coiled-coil region" evidence="10">
    <location>
        <begin position="74"/>
        <end position="101"/>
    </location>
</feature>
<reference evidence="14 15" key="1">
    <citation type="submission" date="2016-08" db="EMBL/GenBank/DDBJ databases">
        <title>Genomes of anaerobic fungi encode conserved fungal cellulosomes for biomass hydrolysis.</title>
        <authorList>
            <consortium name="DOE Joint Genome Institute"/>
            <person name="Haitjema C.H."/>
            <person name="Gilmore S.P."/>
            <person name="Henske J.K."/>
            <person name="Solomon K.V."/>
            <person name="De Groot R."/>
            <person name="Kuo A."/>
            <person name="Mondo S.J."/>
            <person name="Salamov A.A."/>
            <person name="Labutti K."/>
            <person name="Zhao Z."/>
            <person name="Chiniquy J."/>
            <person name="Barry K."/>
            <person name="Brewer H.M."/>
            <person name="Purvine S.O."/>
            <person name="Wright A.T."/>
            <person name="Boxma B."/>
            <person name="Van Alen T."/>
            <person name="Hackstein J.H."/>
            <person name="Baker S.E."/>
            <person name="Grigoriev I.V."/>
            <person name="O'Malley M.A."/>
        </authorList>
    </citation>
    <scope>NUCLEOTIDE SEQUENCE [LARGE SCALE GENOMIC DNA]</scope>
    <source>
        <strain evidence="15">finn</strain>
    </source>
</reference>
<dbReference type="CDD" id="cd16618">
    <property type="entry name" value="mRING-HC-C4C4_CNOT4"/>
    <property type="match status" value="1"/>
</dbReference>
<dbReference type="InterPro" id="IPR039780">
    <property type="entry name" value="Mot2"/>
</dbReference>
<keyword evidence="4 9" id="KW-0862">Zinc</keyword>
<dbReference type="InterPro" id="IPR035979">
    <property type="entry name" value="RBD_domain_sf"/>
</dbReference>
<dbReference type="Gene3D" id="3.30.40.10">
    <property type="entry name" value="Zinc/RING finger domain, C3HC4 (zinc finger)"/>
    <property type="match status" value="1"/>
</dbReference>
<dbReference type="InterPro" id="IPR013083">
    <property type="entry name" value="Znf_RING/FYVE/PHD"/>
</dbReference>
<evidence type="ECO:0000256" key="6">
    <source>
        <dbReference type="ARBA" id="ARBA00023054"/>
    </source>
</evidence>
<feature type="domain" description="RING-type" evidence="11">
    <location>
        <begin position="13"/>
        <end position="56"/>
    </location>
</feature>
<feature type="domain" description="C3H1-type" evidence="13">
    <location>
        <begin position="190"/>
        <end position="217"/>
    </location>
</feature>
<keyword evidence="5 8" id="KW-0694">RNA-binding</keyword>
<dbReference type="InterPro" id="IPR012677">
    <property type="entry name" value="Nucleotide-bd_a/b_plait_sf"/>
</dbReference>
<evidence type="ECO:0000259" key="11">
    <source>
        <dbReference type="PROSITE" id="PS50089"/>
    </source>
</evidence>
<dbReference type="PROSITE" id="PS50102">
    <property type="entry name" value="RRM"/>
    <property type="match status" value="1"/>
</dbReference>
<dbReference type="GO" id="GO:0005634">
    <property type="term" value="C:nucleus"/>
    <property type="evidence" value="ECO:0007669"/>
    <property type="project" value="UniProtKB-SubCell"/>
</dbReference>
<dbReference type="SUPFAM" id="SSF57850">
    <property type="entry name" value="RING/U-box"/>
    <property type="match status" value="1"/>
</dbReference>
<evidence type="ECO:0000256" key="4">
    <source>
        <dbReference type="ARBA" id="ARBA00022833"/>
    </source>
</evidence>
<reference evidence="14 15" key="2">
    <citation type="submission" date="2016-08" db="EMBL/GenBank/DDBJ databases">
        <title>Pervasive Adenine N6-methylation of Active Genes in Fungi.</title>
        <authorList>
            <consortium name="DOE Joint Genome Institute"/>
            <person name="Mondo S.J."/>
            <person name="Dannebaum R.O."/>
            <person name="Kuo R.C."/>
            <person name="Labutti K."/>
            <person name="Haridas S."/>
            <person name="Kuo A."/>
            <person name="Salamov A."/>
            <person name="Ahrendt S.R."/>
            <person name="Lipzen A."/>
            <person name="Sullivan W."/>
            <person name="Andreopoulos W.B."/>
            <person name="Clum A."/>
            <person name="Lindquist E."/>
            <person name="Daum C."/>
            <person name="Ramamoorthy G.K."/>
            <person name="Gryganskyi A."/>
            <person name="Culley D."/>
            <person name="Magnuson J.K."/>
            <person name="James T.Y."/>
            <person name="O'Malley M.A."/>
            <person name="Stajich J.E."/>
            <person name="Spatafora J.W."/>
            <person name="Visel A."/>
            <person name="Grigoriev I.V."/>
        </authorList>
    </citation>
    <scope>NUCLEOTIDE SEQUENCE [LARGE SCALE GENOMIC DNA]</scope>
    <source>
        <strain evidence="15">finn</strain>
    </source>
</reference>
<dbReference type="InterPro" id="IPR034261">
    <property type="entry name" value="CNOT4_RRM"/>
</dbReference>
<dbReference type="Pfam" id="PF14570">
    <property type="entry name" value="zf-RING_4"/>
    <property type="match status" value="1"/>
</dbReference>
<dbReference type="GO" id="GO:0003723">
    <property type="term" value="F:RNA binding"/>
    <property type="evidence" value="ECO:0007669"/>
    <property type="project" value="UniProtKB-UniRule"/>
</dbReference>
<proteinExistence type="predicted"/>
<name>A0A1Y1V7N5_9FUNG</name>
<evidence type="ECO:0000256" key="8">
    <source>
        <dbReference type="PROSITE-ProRule" id="PRU00176"/>
    </source>
</evidence>
<dbReference type="Gene3D" id="3.30.70.330">
    <property type="match status" value="1"/>
</dbReference>
<evidence type="ECO:0000256" key="3">
    <source>
        <dbReference type="ARBA" id="ARBA00022771"/>
    </source>
</evidence>
<dbReference type="InterPro" id="IPR000571">
    <property type="entry name" value="Znf_CCCH"/>
</dbReference>
<dbReference type="Proteomes" id="UP000193719">
    <property type="component" value="Unassembled WGS sequence"/>
</dbReference>
<evidence type="ECO:0000256" key="2">
    <source>
        <dbReference type="ARBA" id="ARBA00022723"/>
    </source>
</evidence>
<dbReference type="PROSITE" id="PS50089">
    <property type="entry name" value="ZF_RING_2"/>
    <property type="match status" value="1"/>
</dbReference>
<feature type="domain" description="RRM" evidence="12">
    <location>
        <begin position="108"/>
        <end position="193"/>
    </location>
</feature>
<evidence type="ECO:0000256" key="7">
    <source>
        <dbReference type="ARBA" id="ARBA00023242"/>
    </source>
</evidence>
<gene>
    <name evidence="14" type="ORF">BCR36DRAFT_293084</name>
</gene>
<dbReference type="OrthoDB" id="1923159at2759"/>
<dbReference type="InterPro" id="IPR001841">
    <property type="entry name" value="Znf_RING"/>
</dbReference>
<dbReference type="PROSITE" id="PS50103">
    <property type="entry name" value="ZF_C3H1"/>
    <property type="match status" value="1"/>
</dbReference>
<dbReference type="InterPro" id="IPR000504">
    <property type="entry name" value="RRM_dom"/>
</dbReference>
<dbReference type="STRING" id="1754191.A0A1Y1V7N5"/>
<dbReference type="SMART" id="SM00361">
    <property type="entry name" value="RRM_1"/>
    <property type="match status" value="1"/>
</dbReference>
<organism evidence="14 15">
    <name type="scientific">Piromyces finnis</name>
    <dbReference type="NCBI Taxonomy" id="1754191"/>
    <lineage>
        <taxon>Eukaryota</taxon>
        <taxon>Fungi</taxon>
        <taxon>Fungi incertae sedis</taxon>
        <taxon>Chytridiomycota</taxon>
        <taxon>Chytridiomycota incertae sedis</taxon>
        <taxon>Neocallimastigomycetes</taxon>
        <taxon>Neocallimastigales</taxon>
        <taxon>Neocallimastigaceae</taxon>
        <taxon>Piromyces</taxon>
    </lineage>
</organism>
<dbReference type="InterPro" id="IPR039515">
    <property type="entry name" value="NOT4_mRING-HC-C4C4"/>
</dbReference>
<evidence type="ECO:0000259" key="12">
    <source>
        <dbReference type="PROSITE" id="PS50102"/>
    </source>
</evidence>
<keyword evidence="2 9" id="KW-0479">Metal-binding</keyword>
<protein>
    <submittedName>
        <fullName evidence="14">Uncharacterized protein</fullName>
    </submittedName>
</protein>
<dbReference type="EMBL" id="MCFH01000026">
    <property type="protein sequence ID" value="ORX48698.1"/>
    <property type="molecule type" value="Genomic_DNA"/>
</dbReference>
<dbReference type="SUPFAM" id="SSF54928">
    <property type="entry name" value="RNA-binding domain, RBD"/>
    <property type="match status" value="1"/>
</dbReference>
<accession>A0A1Y1V7N5</accession>
<dbReference type="GO" id="GO:0016567">
    <property type="term" value="P:protein ubiquitination"/>
    <property type="evidence" value="ECO:0007669"/>
    <property type="project" value="TreeGrafter"/>
</dbReference>
<dbReference type="CDD" id="cd12438">
    <property type="entry name" value="RRM_CNOT4"/>
    <property type="match status" value="1"/>
</dbReference>
<evidence type="ECO:0000256" key="1">
    <source>
        <dbReference type="ARBA" id="ARBA00004123"/>
    </source>
</evidence>
<keyword evidence="3 9" id="KW-0863">Zinc-finger</keyword>
<evidence type="ECO:0000256" key="5">
    <source>
        <dbReference type="ARBA" id="ARBA00022884"/>
    </source>
</evidence>
<evidence type="ECO:0000313" key="15">
    <source>
        <dbReference type="Proteomes" id="UP000193719"/>
    </source>
</evidence>
<dbReference type="AlphaFoldDB" id="A0A1Y1V7N5"/>
<dbReference type="Pfam" id="PF00076">
    <property type="entry name" value="RRM_1"/>
    <property type="match status" value="1"/>
</dbReference>
<keyword evidence="7" id="KW-0539">Nucleus</keyword>
<dbReference type="PANTHER" id="PTHR12603">
    <property type="entry name" value="CCR4-NOT TRANSCRIPTION COMPLEX RELATED"/>
    <property type="match status" value="1"/>
</dbReference>
<keyword evidence="15" id="KW-1185">Reference proteome</keyword>
<dbReference type="GO" id="GO:0030014">
    <property type="term" value="C:CCR4-NOT complex"/>
    <property type="evidence" value="ECO:0007669"/>
    <property type="project" value="InterPro"/>
</dbReference>